<accession>G8YD87</accession>
<evidence type="ECO:0000313" key="15">
    <source>
        <dbReference type="Proteomes" id="UP000005222"/>
    </source>
</evidence>
<keyword evidence="15" id="KW-1185">Reference proteome</keyword>
<dbReference type="HAMAP" id="MF_03064">
    <property type="entry name" value="SLC25A38"/>
    <property type="match status" value="1"/>
</dbReference>
<evidence type="ECO:0000256" key="8">
    <source>
        <dbReference type="ARBA" id="ARBA00023128"/>
    </source>
</evidence>
<dbReference type="OrthoDB" id="1924968at2759"/>
<name>G8YD87_PICSO</name>
<evidence type="ECO:0000256" key="4">
    <source>
        <dbReference type="ARBA" id="ARBA00022692"/>
    </source>
</evidence>
<keyword evidence="6 11" id="KW-0999">Mitochondrion inner membrane</keyword>
<dbReference type="GO" id="GO:1904983">
    <property type="term" value="P:glycine import into mitochondrion"/>
    <property type="evidence" value="ECO:0007669"/>
    <property type="project" value="UniProtKB-UniRule"/>
</dbReference>
<evidence type="ECO:0000256" key="6">
    <source>
        <dbReference type="ARBA" id="ARBA00022792"/>
    </source>
</evidence>
<comment type="similarity">
    <text evidence="11">Belongs to the mitochondrial carrier (TC 2.A.29) family. SLC25A38 subfamily.</text>
</comment>
<dbReference type="EMBL" id="FO082050">
    <property type="protein sequence ID" value="CCE82918.1"/>
    <property type="molecule type" value="Genomic_DNA"/>
</dbReference>
<reference evidence="14 15" key="1">
    <citation type="journal article" date="2012" name="G3 (Bethesda)">
        <title>Pichia sorbitophila, an interspecies yeast hybrid reveals early steps of genome resolution following polyploidization.</title>
        <authorList>
            <person name="Leh Louis V."/>
            <person name="Despons L."/>
            <person name="Friedrich A."/>
            <person name="Martin T."/>
            <person name="Durrens P."/>
            <person name="Casaregola S."/>
            <person name="Neuveglise C."/>
            <person name="Fairhead C."/>
            <person name="Marck C."/>
            <person name="Cruz J.A."/>
            <person name="Straub M.L."/>
            <person name="Kugler V."/>
            <person name="Sacerdot C."/>
            <person name="Uzunov Z."/>
            <person name="Thierry A."/>
            <person name="Weiss S."/>
            <person name="Bleykasten C."/>
            <person name="De Montigny J."/>
            <person name="Jacques N."/>
            <person name="Jung P."/>
            <person name="Lemaire M."/>
            <person name="Mallet S."/>
            <person name="Morel G."/>
            <person name="Richard G.F."/>
            <person name="Sarkar A."/>
            <person name="Savel G."/>
            <person name="Schacherer J."/>
            <person name="Seret M.L."/>
            <person name="Talla E."/>
            <person name="Samson G."/>
            <person name="Jubin C."/>
            <person name="Poulain J."/>
            <person name="Vacherie B."/>
            <person name="Barbe V."/>
            <person name="Pelletier E."/>
            <person name="Sherman D.J."/>
            <person name="Westhof E."/>
            <person name="Weissenbach J."/>
            <person name="Baret P.V."/>
            <person name="Wincker P."/>
            <person name="Gaillardin C."/>
            <person name="Dujon B."/>
            <person name="Souciet J.L."/>
        </authorList>
    </citation>
    <scope>NUCLEOTIDE SEQUENCE [LARGE SCALE GENOMIC DNA]</scope>
    <source>
        <strain evidence="15">ATCC MYA-4447 / BCRC 22081 / CBS 7064 / NBRC 10061 / NRRL Y-12695</strain>
    </source>
</reference>
<evidence type="ECO:0000256" key="1">
    <source>
        <dbReference type="ARBA" id="ARBA00002238"/>
    </source>
</evidence>
<keyword evidence="8 11" id="KW-0496">Mitochondrion</keyword>
<comment type="function">
    <text evidence="11">Mitochondrial glycine transporter that imports glycine into the mitochondrial matrix. Plays an important role in providing glycine for the first enzymatic step in heme biosynthesis, the condensation of glycine with succinyl-CoA to produce 5-aminolevulinate (ALA) in the miochondrial matrix.</text>
</comment>
<dbReference type="GO" id="GO:0015187">
    <property type="term" value="F:glycine transmembrane transporter activity"/>
    <property type="evidence" value="ECO:0007669"/>
    <property type="project" value="UniProtKB-UniRule"/>
</dbReference>
<dbReference type="Gene3D" id="1.50.40.10">
    <property type="entry name" value="Mitochondrial carrier domain"/>
    <property type="match status" value="2"/>
</dbReference>
<keyword evidence="5 11" id="KW-0677">Repeat</keyword>
<keyword evidence="4 11" id="KW-0812">Transmembrane</keyword>
<keyword evidence="3 11" id="KW-0813">Transport</keyword>
<comment type="function">
    <text evidence="1">Mitochondrial transporter that mediates uptake of thiamine pyrophosphate (ThPP) into mitochondria.</text>
</comment>
<dbReference type="PANTHER" id="PTHR46181">
    <property type="entry name" value="MITOCHONDRIAL GLYCINE TRANSPORTER"/>
    <property type="match status" value="1"/>
</dbReference>
<evidence type="ECO:0000256" key="12">
    <source>
        <dbReference type="PROSITE-ProRule" id="PRU00282"/>
    </source>
</evidence>
<proteinExistence type="inferred from homology"/>
<dbReference type="InterPro" id="IPR030847">
    <property type="entry name" value="Hem25/SLC25A38"/>
</dbReference>
<dbReference type="Pfam" id="PF00153">
    <property type="entry name" value="Mito_carr"/>
    <property type="match status" value="3"/>
</dbReference>
<feature type="repeat" description="Solcar" evidence="12">
    <location>
        <begin position="244"/>
        <end position="331"/>
    </location>
</feature>
<comment type="catalytic activity">
    <reaction evidence="10 11">
        <text>glycine(in) = glycine(out)</text>
        <dbReference type="Rhea" id="RHEA:70715"/>
        <dbReference type="ChEBI" id="CHEBI:57305"/>
    </reaction>
</comment>
<dbReference type="FunCoup" id="G8YD87">
    <property type="interactions" value="184"/>
</dbReference>
<evidence type="ECO:0000256" key="9">
    <source>
        <dbReference type="ARBA" id="ARBA00023136"/>
    </source>
</evidence>
<sequence length="342" mass="37213">MSTSASLEPRAEPDARVSGSKQDVGVKANTSTHLISGAAAGLVSAFTLQPLDLLKTRLQQQQRANQVYQPTITKELRKLTHLKELWRGVLPSTLRTSIGAGLYFTILSTSRTYISNAKTVPPEAGSKTSILPTLSPMENLLTGFGVRALVGIITMPITVIKARFESNMYSYNSMYEGFEGIYLDGSGNGQKGSVRNFFKGTLATLARDCPYAGLYVLFYESLKNDVLGKLLPVYDSTSSGDLTRSTVINTSSAVLASFMSTSITAPFDAIKTRLQLSTVQDSSNTIYSVTKQLLKEEGGIRNFFRGLSLRLGRKGLSSGISWCIYEELIKKKSFIGSLFSST</sequence>
<dbReference type="SUPFAM" id="SSF103506">
    <property type="entry name" value="Mitochondrial carrier"/>
    <property type="match status" value="1"/>
</dbReference>
<dbReference type="OMA" id="RYESFHY"/>
<dbReference type="InParanoid" id="G8YD87"/>
<evidence type="ECO:0000256" key="2">
    <source>
        <dbReference type="ARBA" id="ARBA00004141"/>
    </source>
</evidence>
<dbReference type="PANTHER" id="PTHR46181:SF3">
    <property type="entry name" value="MITOCHONDRIAL GLYCINE TRANSPORTER"/>
    <property type="match status" value="1"/>
</dbReference>
<evidence type="ECO:0000256" key="7">
    <source>
        <dbReference type="ARBA" id="ARBA00022989"/>
    </source>
</evidence>
<evidence type="ECO:0000313" key="14">
    <source>
        <dbReference type="EMBL" id="CCE82918.1"/>
    </source>
</evidence>
<dbReference type="HOGENOM" id="CLU_015166_0_3_1"/>
<protein>
    <recommendedName>
        <fullName evidence="11">Mitochondrial glycine transporter</fullName>
    </recommendedName>
    <alternativeName>
        <fullName evidence="11">Solute carrier family 25 member 38 homolog</fullName>
    </alternativeName>
</protein>
<keyword evidence="9 11" id="KW-0472">Membrane</keyword>
<evidence type="ECO:0000256" key="10">
    <source>
        <dbReference type="ARBA" id="ARBA00034060"/>
    </source>
</evidence>
<dbReference type="PROSITE" id="PS50920">
    <property type="entry name" value="SOLCAR"/>
    <property type="match status" value="3"/>
</dbReference>
<dbReference type="InterPro" id="IPR023395">
    <property type="entry name" value="MCP_dom_sf"/>
</dbReference>
<dbReference type="Proteomes" id="UP000005222">
    <property type="component" value="Chromosome J"/>
</dbReference>
<evidence type="ECO:0000256" key="5">
    <source>
        <dbReference type="ARBA" id="ARBA00022737"/>
    </source>
</evidence>
<evidence type="ECO:0000256" key="3">
    <source>
        <dbReference type="ARBA" id="ARBA00022448"/>
    </source>
</evidence>
<feature type="repeat" description="Solcar" evidence="12">
    <location>
        <begin position="28"/>
        <end position="113"/>
    </location>
</feature>
<evidence type="ECO:0000256" key="13">
    <source>
        <dbReference type="SAM" id="MobiDB-lite"/>
    </source>
</evidence>
<dbReference type="AlphaFoldDB" id="G8YD87"/>
<dbReference type="STRING" id="559304.G8YD87"/>
<dbReference type="eggNOG" id="KOG0766">
    <property type="taxonomic scope" value="Eukaryota"/>
</dbReference>
<evidence type="ECO:0000256" key="11">
    <source>
        <dbReference type="HAMAP-Rule" id="MF_03064"/>
    </source>
</evidence>
<dbReference type="InterPro" id="IPR018108">
    <property type="entry name" value="MCP_transmembrane"/>
</dbReference>
<dbReference type="GO" id="GO:0005743">
    <property type="term" value="C:mitochondrial inner membrane"/>
    <property type="evidence" value="ECO:0007669"/>
    <property type="project" value="UniProtKB-SubCell"/>
</dbReference>
<feature type="region of interest" description="Disordered" evidence="13">
    <location>
        <begin position="1"/>
        <end position="23"/>
    </location>
</feature>
<feature type="repeat" description="Solcar" evidence="12">
    <location>
        <begin position="134"/>
        <end position="225"/>
    </location>
</feature>
<comment type="subcellular location">
    <subcellularLocation>
        <location evidence="2">Membrane</location>
        <topology evidence="2">Multi-pass membrane protein</topology>
    </subcellularLocation>
    <subcellularLocation>
        <location evidence="11">Mitochondrion inner membrane</location>
        <topology evidence="11">Multi-pass membrane protein</topology>
    </subcellularLocation>
</comment>
<organism evidence="14 15">
    <name type="scientific">Pichia sorbitophila (strain ATCC MYA-4447 / BCRC 22081 / CBS 7064 / NBRC 10061 / NRRL Y-12695)</name>
    <name type="common">Hybrid yeast</name>
    <dbReference type="NCBI Taxonomy" id="559304"/>
    <lineage>
        <taxon>Eukaryota</taxon>
        <taxon>Fungi</taxon>
        <taxon>Dikarya</taxon>
        <taxon>Ascomycota</taxon>
        <taxon>Saccharomycotina</taxon>
        <taxon>Pichiomycetes</taxon>
        <taxon>Debaryomycetaceae</taxon>
        <taxon>Millerozyma</taxon>
    </lineage>
</organism>
<gene>
    <name evidence="14" type="primary">Piso0_002681</name>
    <name evidence="14" type="ORF">GNLVRS01_PISO0J17279g</name>
</gene>
<keyword evidence="7 11" id="KW-1133">Transmembrane helix</keyword>